<proteinExistence type="predicted"/>
<protein>
    <submittedName>
        <fullName evidence="2">Uncharacterized protein</fullName>
    </submittedName>
</protein>
<gene>
    <name evidence="2" type="ORF">C1SCF055_LOCUS3529</name>
</gene>
<sequence length="201" mass="22167">MLALNNGAGVARPPTPTVSQTPVWRQAPVWRVGGAMAAALVVSCHRTHAPWRQCLYAEATQKEELELEKVLLVIADEILSLVPVVGPLKDAKRAAEDGQLGEYCFHLVMLICDVTPMALASEAARMTKATSEIAKLVRKGKKGYSLRKVAATAKRLSKRSKDARKAEELTDGVRMVLRMIPKICERLQKEEPAKIQETEKQ</sequence>
<dbReference type="EMBL" id="CAMXCT010000185">
    <property type="protein sequence ID" value="CAI3975176.1"/>
    <property type="molecule type" value="Genomic_DNA"/>
</dbReference>
<dbReference type="EMBL" id="CAMXCT030000185">
    <property type="protein sequence ID" value="CAL4762488.1"/>
    <property type="molecule type" value="Genomic_DNA"/>
</dbReference>
<keyword evidence="4" id="KW-1185">Reference proteome</keyword>
<evidence type="ECO:0000256" key="1">
    <source>
        <dbReference type="SAM" id="MobiDB-lite"/>
    </source>
</evidence>
<name>A0A9P1BNP1_9DINO</name>
<dbReference type="EMBL" id="CAMXCT020000185">
    <property type="protein sequence ID" value="CAL1128551.1"/>
    <property type="molecule type" value="Genomic_DNA"/>
</dbReference>
<dbReference type="OrthoDB" id="448023at2759"/>
<dbReference type="Proteomes" id="UP001152797">
    <property type="component" value="Unassembled WGS sequence"/>
</dbReference>
<evidence type="ECO:0000313" key="3">
    <source>
        <dbReference type="EMBL" id="CAL1128551.1"/>
    </source>
</evidence>
<accession>A0A9P1BNP1</accession>
<reference evidence="2" key="1">
    <citation type="submission" date="2022-10" db="EMBL/GenBank/DDBJ databases">
        <authorList>
            <person name="Chen Y."/>
            <person name="Dougan E. K."/>
            <person name="Chan C."/>
            <person name="Rhodes N."/>
            <person name="Thang M."/>
        </authorList>
    </citation>
    <scope>NUCLEOTIDE SEQUENCE</scope>
</reference>
<evidence type="ECO:0000313" key="2">
    <source>
        <dbReference type="EMBL" id="CAI3975176.1"/>
    </source>
</evidence>
<evidence type="ECO:0000313" key="4">
    <source>
        <dbReference type="Proteomes" id="UP001152797"/>
    </source>
</evidence>
<comment type="caution">
    <text evidence="2">The sequence shown here is derived from an EMBL/GenBank/DDBJ whole genome shotgun (WGS) entry which is preliminary data.</text>
</comment>
<dbReference type="AlphaFoldDB" id="A0A9P1BNP1"/>
<reference evidence="3" key="2">
    <citation type="submission" date="2024-04" db="EMBL/GenBank/DDBJ databases">
        <authorList>
            <person name="Chen Y."/>
            <person name="Shah S."/>
            <person name="Dougan E. K."/>
            <person name="Thang M."/>
            <person name="Chan C."/>
        </authorList>
    </citation>
    <scope>NUCLEOTIDE SEQUENCE [LARGE SCALE GENOMIC DNA]</scope>
</reference>
<organism evidence="2">
    <name type="scientific">Cladocopium goreaui</name>
    <dbReference type="NCBI Taxonomy" id="2562237"/>
    <lineage>
        <taxon>Eukaryota</taxon>
        <taxon>Sar</taxon>
        <taxon>Alveolata</taxon>
        <taxon>Dinophyceae</taxon>
        <taxon>Suessiales</taxon>
        <taxon>Symbiodiniaceae</taxon>
        <taxon>Cladocopium</taxon>
    </lineage>
</organism>
<feature type="region of interest" description="Disordered" evidence="1">
    <location>
        <begin position="1"/>
        <end position="20"/>
    </location>
</feature>